<evidence type="ECO:0000256" key="1">
    <source>
        <dbReference type="SAM" id="Phobius"/>
    </source>
</evidence>
<dbReference type="InterPro" id="IPR000160">
    <property type="entry name" value="GGDEF_dom"/>
</dbReference>
<dbReference type="InterPro" id="IPR003660">
    <property type="entry name" value="HAMP_dom"/>
</dbReference>
<dbReference type="SUPFAM" id="SSF55073">
    <property type="entry name" value="Nucleotide cyclase"/>
    <property type="match status" value="1"/>
</dbReference>
<dbReference type="EMBL" id="JACOFV010000009">
    <property type="protein sequence ID" value="MBC3862647.1"/>
    <property type="molecule type" value="Genomic_DNA"/>
</dbReference>
<evidence type="ECO:0000313" key="6">
    <source>
        <dbReference type="Proteomes" id="UP000634011"/>
    </source>
</evidence>
<evidence type="ECO:0000313" key="5">
    <source>
        <dbReference type="EMBL" id="MBC3862647.1"/>
    </source>
</evidence>
<dbReference type="Gene3D" id="6.10.340.10">
    <property type="match status" value="1"/>
</dbReference>
<dbReference type="Gene3D" id="3.20.20.450">
    <property type="entry name" value="EAL domain"/>
    <property type="match status" value="1"/>
</dbReference>
<evidence type="ECO:0000259" key="2">
    <source>
        <dbReference type="PROSITE" id="PS50883"/>
    </source>
</evidence>
<dbReference type="SMART" id="SM00052">
    <property type="entry name" value="EAL"/>
    <property type="match status" value="1"/>
</dbReference>
<comment type="caution">
    <text evidence="5">The sequence shown here is derived from an EMBL/GenBank/DDBJ whole genome shotgun (WGS) entry which is preliminary data.</text>
</comment>
<dbReference type="Pfam" id="PF00672">
    <property type="entry name" value="HAMP"/>
    <property type="match status" value="1"/>
</dbReference>
<dbReference type="GO" id="GO:0007165">
    <property type="term" value="P:signal transduction"/>
    <property type="evidence" value="ECO:0007669"/>
    <property type="project" value="InterPro"/>
</dbReference>
<keyword evidence="6" id="KW-1185">Reference proteome</keyword>
<feature type="domain" description="GGDEF" evidence="4">
    <location>
        <begin position="302"/>
        <end position="439"/>
    </location>
</feature>
<dbReference type="RefSeq" id="WP_186912562.1">
    <property type="nucleotide sequence ID" value="NZ_JACOFV010000009.1"/>
</dbReference>
<dbReference type="PANTHER" id="PTHR33121">
    <property type="entry name" value="CYCLIC DI-GMP PHOSPHODIESTERASE PDEF"/>
    <property type="match status" value="1"/>
</dbReference>
<dbReference type="Gene3D" id="3.30.70.270">
    <property type="match status" value="1"/>
</dbReference>
<dbReference type="Pfam" id="PF00563">
    <property type="entry name" value="EAL"/>
    <property type="match status" value="1"/>
</dbReference>
<dbReference type="CDD" id="cd01949">
    <property type="entry name" value="GGDEF"/>
    <property type="match status" value="1"/>
</dbReference>
<dbReference type="SMART" id="SM00304">
    <property type="entry name" value="HAMP"/>
    <property type="match status" value="1"/>
</dbReference>
<proteinExistence type="predicted"/>
<dbReference type="PROSITE" id="PS50887">
    <property type="entry name" value="GGDEF"/>
    <property type="match status" value="1"/>
</dbReference>
<dbReference type="SUPFAM" id="SSF141868">
    <property type="entry name" value="EAL domain-like"/>
    <property type="match status" value="1"/>
</dbReference>
<dbReference type="NCBIfam" id="TIGR00254">
    <property type="entry name" value="GGDEF"/>
    <property type="match status" value="1"/>
</dbReference>
<feature type="domain" description="EAL" evidence="2">
    <location>
        <begin position="447"/>
        <end position="700"/>
    </location>
</feature>
<keyword evidence="1" id="KW-0812">Transmembrane</keyword>
<dbReference type="SUPFAM" id="SSF158472">
    <property type="entry name" value="HAMP domain-like"/>
    <property type="match status" value="1"/>
</dbReference>
<dbReference type="InterPro" id="IPR035919">
    <property type="entry name" value="EAL_sf"/>
</dbReference>
<dbReference type="PROSITE" id="PS50885">
    <property type="entry name" value="HAMP"/>
    <property type="match status" value="1"/>
</dbReference>
<dbReference type="GO" id="GO:0016020">
    <property type="term" value="C:membrane"/>
    <property type="evidence" value="ECO:0007669"/>
    <property type="project" value="InterPro"/>
</dbReference>
<name>A0A923KIG9_9BURK</name>
<dbReference type="Pfam" id="PF00990">
    <property type="entry name" value="GGDEF"/>
    <property type="match status" value="1"/>
</dbReference>
<feature type="domain" description="HAMP" evidence="3">
    <location>
        <begin position="220"/>
        <end position="272"/>
    </location>
</feature>
<evidence type="ECO:0000259" key="3">
    <source>
        <dbReference type="PROSITE" id="PS50885"/>
    </source>
</evidence>
<organism evidence="5 6">
    <name type="scientific">Undibacterium jejuense</name>
    <dbReference type="NCBI Taxonomy" id="1344949"/>
    <lineage>
        <taxon>Bacteria</taxon>
        <taxon>Pseudomonadati</taxon>
        <taxon>Pseudomonadota</taxon>
        <taxon>Betaproteobacteria</taxon>
        <taxon>Burkholderiales</taxon>
        <taxon>Oxalobacteraceae</taxon>
        <taxon>Undibacterium</taxon>
    </lineage>
</organism>
<dbReference type="Pfam" id="PF12729">
    <property type="entry name" value="4HB_MCP_1"/>
    <property type="match status" value="1"/>
</dbReference>
<accession>A0A923KIG9</accession>
<dbReference type="InterPro" id="IPR001633">
    <property type="entry name" value="EAL_dom"/>
</dbReference>
<dbReference type="GO" id="GO:0071111">
    <property type="term" value="F:cyclic-guanylate-specific phosphodiesterase activity"/>
    <property type="evidence" value="ECO:0007669"/>
    <property type="project" value="InterPro"/>
</dbReference>
<dbReference type="CDD" id="cd01948">
    <property type="entry name" value="EAL"/>
    <property type="match status" value="1"/>
</dbReference>
<keyword evidence="1" id="KW-1133">Transmembrane helix</keyword>
<dbReference type="InterPro" id="IPR043128">
    <property type="entry name" value="Rev_trsase/Diguanyl_cyclase"/>
</dbReference>
<reference evidence="5" key="1">
    <citation type="submission" date="2020-08" db="EMBL/GenBank/DDBJ databases">
        <title>Novel species isolated from subtropical streams in China.</title>
        <authorList>
            <person name="Lu H."/>
        </authorList>
    </citation>
    <scope>NUCLEOTIDE SEQUENCE</scope>
    <source>
        <strain evidence="5">KACC 12607</strain>
    </source>
</reference>
<dbReference type="InterPro" id="IPR029787">
    <property type="entry name" value="Nucleotide_cyclase"/>
</dbReference>
<dbReference type="PANTHER" id="PTHR33121:SF70">
    <property type="entry name" value="SIGNALING PROTEIN YKOW"/>
    <property type="match status" value="1"/>
</dbReference>
<dbReference type="FunFam" id="3.20.20.450:FF:000001">
    <property type="entry name" value="Cyclic di-GMP phosphodiesterase yahA"/>
    <property type="match status" value="1"/>
</dbReference>
<feature type="transmembrane region" description="Helical" evidence="1">
    <location>
        <begin position="198"/>
        <end position="217"/>
    </location>
</feature>
<gene>
    <name evidence="5" type="ORF">H8K32_11085</name>
</gene>
<feature type="transmembrane region" description="Helical" evidence="1">
    <location>
        <begin position="21"/>
        <end position="41"/>
    </location>
</feature>
<dbReference type="SMART" id="SM00267">
    <property type="entry name" value="GGDEF"/>
    <property type="match status" value="1"/>
</dbReference>
<protein>
    <submittedName>
        <fullName evidence="5">EAL domain-containing protein</fullName>
    </submittedName>
</protein>
<keyword evidence="1" id="KW-0472">Membrane</keyword>
<dbReference type="InterPro" id="IPR024478">
    <property type="entry name" value="HlyB_4HB_MCP"/>
</dbReference>
<evidence type="ECO:0000259" key="4">
    <source>
        <dbReference type="PROSITE" id="PS50887"/>
    </source>
</evidence>
<dbReference type="PROSITE" id="PS50883">
    <property type="entry name" value="EAL"/>
    <property type="match status" value="1"/>
</dbReference>
<dbReference type="InterPro" id="IPR050706">
    <property type="entry name" value="Cyclic-di-GMP_PDE-like"/>
</dbReference>
<dbReference type="Proteomes" id="UP000634011">
    <property type="component" value="Unassembled WGS sequence"/>
</dbReference>
<sequence>MPNFLKDLLSTFKLRRIGVRLVLSYGILLTLFIVVLILPLGQINKMMRLEDKFAHEDMRKLLVVQELGLLTESVSNALPLLLTAARDKREQQYGLVDEKNKKITSLIATLERTLDDPSQQNNLKLLKQRRDAYQKMYLDLVNLLEDEGQEAATKNFYTEVEPSLNALLAISSRLLQNEQDLIIEHQNQSQQDLKKTGIIAILLSILAVIVAALLAWITTRSVVRPLEQLQTRALKIAAGDYQTQIPVSNTEEIAKVGLALNTMSNAIASREKDIEHLAFFDGLTGLPNRTYLLKTMGQANLNEYTIILMDLARLKSVNETLGFDTGDSVILHVAQRIQHVIATSHIDSVPLLVKLAGGSFAVMIPSRNQTTIEDIYLRIDQANNEPVKCENYAVDVDLVYGFALQAEVPLPLIHLLRNAEVALYAAKRSSKKLAWYSDAQEASRLSHLSLLSDLRTAVKSNELQMWLQPKIKFSTAQVYGFEALVRWQHPARGFISPAEFVPFAESTGYIGIISDWMLESAVIKLAEWKNIHPDLSIAVNVSTHDLRDKNLPDRVASLLTQYNVDPHHLRIEITESGIMEDPDSAIELLHRLRQTGISLSIDDFGTGYSSLAYLQKLPVNELKIDRSFVTNIDQLSDTQRLVKTIIELGHGLKLSVIAEGIETEQERAILQQLGCDCMQGYLVSKPLYGKQLQDWLDKSLQIDII</sequence>
<feature type="transmembrane region" description="Helical" evidence="1">
    <location>
        <begin position="61"/>
        <end position="82"/>
    </location>
</feature>
<dbReference type="AlphaFoldDB" id="A0A923KIG9"/>
<dbReference type="CDD" id="cd06225">
    <property type="entry name" value="HAMP"/>
    <property type="match status" value="1"/>
</dbReference>